<sequence>MKEDAKNRSVSIETPTPEKAARWKFNSMDVNNNSVSPGQARVEEPEEGVAPLLARQQAEEASEEVLEEPATLLRRERRPQDLRRRVARMHQHTQGFQRSHSQSEKRQESFQHHLKKRLK</sequence>
<accession>A0AAV4STN0</accession>
<dbReference type="Proteomes" id="UP001054945">
    <property type="component" value="Unassembled WGS sequence"/>
</dbReference>
<name>A0AAV4STN0_CAEEX</name>
<proteinExistence type="predicted"/>
<feature type="compositionally biased region" description="Basic and acidic residues" evidence="1">
    <location>
        <begin position="101"/>
        <end position="111"/>
    </location>
</feature>
<reference evidence="2 3" key="1">
    <citation type="submission" date="2021-06" db="EMBL/GenBank/DDBJ databases">
        <title>Caerostris extrusa draft genome.</title>
        <authorList>
            <person name="Kono N."/>
            <person name="Arakawa K."/>
        </authorList>
    </citation>
    <scope>NUCLEOTIDE SEQUENCE [LARGE SCALE GENOMIC DNA]</scope>
</reference>
<gene>
    <name evidence="2" type="ORF">CEXT_552261</name>
</gene>
<evidence type="ECO:0000313" key="2">
    <source>
        <dbReference type="EMBL" id="GIY36757.1"/>
    </source>
</evidence>
<comment type="caution">
    <text evidence="2">The sequence shown here is derived from an EMBL/GenBank/DDBJ whole genome shotgun (WGS) entry which is preliminary data.</text>
</comment>
<organism evidence="2 3">
    <name type="scientific">Caerostris extrusa</name>
    <name type="common">Bark spider</name>
    <name type="synonym">Caerostris bankana</name>
    <dbReference type="NCBI Taxonomy" id="172846"/>
    <lineage>
        <taxon>Eukaryota</taxon>
        <taxon>Metazoa</taxon>
        <taxon>Ecdysozoa</taxon>
        <taxon>Arthropoda</taxon>
        <taxon>Chelicerata</taxon>
        <taxon>Arachnida</taxon>
        <taxon>Araneae</taxon>
        <taxon>Araneomorphae</taxon>
        <taxon>Entelegynae</taxon>
        <taxon>Araneoidea</taxon>
        <taxon>Araneidae</taxon>
        <taxon>Caerostris</taxon>
    </lineage>
</organism>
<feature type="compositionally biased region" description="Polar residues" evidence="1">
    <location>
        <begin position="28"/>
        <end position="37"/>
    </location>
</feature>
<feature type="region of interest" description="Disordered" evidence="1">
    <location>
        <begin position="1"/>
        <end position="119"/>
    </location>
</feature>
<evidence type="ECO:0000256" key="1">
    <source>
        <dbReference type="SAM" id="MobiDB-lite"/>
    </source>
</evidence>
<evidence type="ECO:0000313" key="3">
    <source>
        <dbReference type="Proteomes" id="UP001054945"/>
    </source>
</evidence>
<protein>
    <submittedName>
        <fullName evidence="2">Uncharacterized protein</fullName>
    </submittedName>
</protein>
<keyword evidence="3" id="KW-1185">Reference proteome</keyword>
<dbReference type="EMBL" id="BPLR01010084">
    <property type="protein sequence ID" value="GIY36757.1"/>
    <property type="molecule type" value="Genomic_DNA"/>
</dbReference>
<dbReference type="AlphaFoldDB" id="A0AAV4STN0"/>